<reference evidence="2 3" key="1">
    <citation type="submission" date="2024-09" db="EMBL/GenBank/DDBJ databases">
        <title>Rethinking Asexuality: The Enigmatic Case of Functional Sexual Genes in Lepraria (Stereocaulaceae).</title>
        <authorList>
            <person name="Doellman M."/>
            <person name="Sun Y."/>
            <person name="Barcenas-Pena A."/>
            <person name="Lumbsch H.T."/>
            <person name="Grewe F."/>
        </authorList>
    </citation>
    <scope>NUCLEOTIDE SEQUENCE [LARGE SCALE GENOMIC DNA]</scope>
    <source>
        <strain evidence="2 3">Grewe 0041</strain>
    </source>
</reference>
<evidence type="ECO:0000256" key="1">
    <source>
        <dbReference type="SAM" id="MobiDB-lite"/>
    </source>
</evidence>
<evidence type="ECO:0000313" key="2">
    <source>
        <dbReference type="EMBL" id="KAL2048715.1"/>
    </source>
</evidence>
<feature type="region of interest" description="Disordered" evidence="1">
    <location>
        <begin position="13"/>
        <end position="64"/>
    </location>
</feature>
<dbReference type="Proteomes" id="UP001590951">
    <property type="component" value="Unassembled WGS sequence"/>
</dbReference>
<feature type="compositionally biased region" description="Basic and acidic residues" evidence="1">
    <location>
        <begin position="17"/>
        <end position="29"/>
    </location>
</feature>
<feature type="compositionally biased region" description="Polar residues" evidence="1">
    <location>
        <begin position="30"/>
        <end position="45"/>
    </location>
</feature>
<organism evidence="2 3">
    <name type="scientific">Lepraria finkii</name>
    <dbReference type="NCBI Taxonomy" id="1340010"/>
    <lineage>
        <taxon>Eukaryota</taxon>
        <taxon>Fungi</taxon>
        <taxon>Dikarya</taxon>
        <taxon>Ascomycota</taxon>
        <taxon>Pezizomycotina</taxon>
        <taxon>Lecanoromycetes</taxon>
        <taxon>OSLEUM clade</taxon>
        <taxon>Lecanoromycetidae</taxon>
        <taxon>Lecanorales</taxon>
        <taxon>Lecanorineae</taxon>
        <taxon>Stereocaulaceae</taxon>
        <taxon>Lepraria</taxon>
    </lineage>
</organism>
<gene>
    <name evidence="2" type="ORF">ABVK25_011032</name>
</gene>
<proteinExistence type="predicted"/>
<name>A0ABR4ATC8_9LECA</name>
<comment type="caution">
    <text evidence="2">The sequence shown here is derived from an EMBL/GenBank/DDBJ whole genome shotgun (WGS) entry which is preliminary data.</text>
</comment>
<dbReference type="EMBL" id="JBHFEH010000082">
    <property type="protein sequence ID" value="KAL2048715.1"/>
    <property type="molecule type" value="Genomic_DNA"/>
</dbReference>
<evidence type="ECO:0000313" key="3">
    <source>
        <dbReference type="Proteomes" id="UP001590951"/>
    </source>
</evidence>
<accession>A0ABR4ATC8</accession>
<sequence>MVRAKWEEFLDGPVDGLDLHVGTKEKGDSRNTPSPSRYPSSTFPFASTDDKDIGYTHSSSQPES</sequence>
<keyword evidence="3" id="KW-1185">Reference proteome</keyword>
<protein>
    <submittedName>
        <fullName evidence="2">Uncharacterized protein</fullName>
    </submittedName>
</protein>